<feature type="compositionally biased region" description="Low complexity" evidence="1">
    <location>
        <begin position="432"/>
        <end position="452"/>
    </location>
</feature>
<feature type="region of interest" description="Disordered" evidence="1">
    <location>
        <begin position="533"/>
        <end position="576"/>
    </location>
</feature>
<keyword evidence="3" id="KW-1185">Reference proteome</keyword>
<comment type="caution">
    <text evidence="2">The sequence shown here is derived from an EMBL/GenBank/DDBJ whole genome shotgun (WGS) entry which is preliminary data.</text>
</comment>
<proteinExistence type="predicted"/>
<protein>
    <submittedName>
        <fullName evidence="2">Uncharacterized protein</fullName>
    </submittedName>
</protein>
<accession>A0A9D4PMB6</accession>
<name>A0A9D4PMB6_RHISA</name>
<evidence type="ECO:0000256" key="1">
    <source>
        <dbReference type="SAM" id="MobiDB-lite"/>
    </source>
</evidence>
<evidence type="ECO:0000313" key="3">
    <source>
        <dbReference type="Proteomes" id="UP000821837"/>
    </source>
</evidence>
<organism evidence="2 3">
    <name type="scientific">Rhipicephalus sanguineus</name>
    <name type="common">Brown dog tick</name>
    <name type="synonym">Ixodes sanguineus</name>
    <dbReference type="NCBI Taxonomy" id="34632"/>
    <lineage>
        <taxon>Eukaryota</taxon>
        <taxon>Metazoa</taxon>
        <taxon>Ecdysozoa</taxon>
        <taxon>Arthropoda</taxon>
        <taxon>Chelicerata</taxon>
        <taxon>Arachnida</taxon>
        <taxon>Acari</taxon>
        <taxon>Parasitiformes</taxon>
        <taxon>Ixodida</taxon>
        <taxon>Ixodoidea</taxon>
        <taxon>Ixodidae</taxon>
        <taxon>Rhipicephalinae</taxon>
        <taxon>Rhipicephalus</taxon>
        <taxon>Rhipicephalus</taxon>
    </lineage>
</organism>
<sequence>MPQLPKDDIRIIIRSRGGLIIAKLGPTIVADAIAISAGISPMEQHADTLFPNSVIRGIPLPDSSVDIDAKIVNDRNPLALAAKRIGSTTALIVAFDGHRVPNFMRYGSIDICYACGRLGLRADVCPNPGDVICQGCGAPNPDREHRCTPKYKLCGGDHLTADKACKERYHIPYATTTIVMQGPSPTQPLMTTNLRNMRQMIGPVATDPGPDPGVVSKAAPDVHRGPGAVLGPVPAVHDLGRPMELKNDRSASTATPTTDNAANAVALSQLQPSTLAAHGNRLGQVEHYLDHVVTPAVAEGQPVSQRTTTPSSPPHAALLHPSAAPAMLPRLCPPVPPSHPAYPRAWFMQLDSTIAVNGVTAQPLMHDILLDALPAAASSSSPQPYDNLCTSMLARYGKTYRPLPGTREFRVSPPPARAVTPGPQSSHDRDLPSPATSLSTSRPATSAASATRCVSSTPSADGPSGMPAIRPSPLSPPALDTSLTSASTLATLPHDLEADADNLSPAVRPSLAEVSPSTVSEHDLSPTAKLCASCQQRPASPSTSTAAEVRAPYQLQPHMQDAATMTEAPEDDMPAG</sequence>
<dbReference type="AlphaFoldDB" id="A0A9D4PMB6"/>
<dbReference type="Proteomes" id="UP000821837">
    <property type="component" value="Chromosome 6"/>
</dbReference>
<feature type="region of interest" description="Disordered" evidence="1">
    <location>
        <begin position="402"/>
        <end position="481"/>
    </location>
</feature>
<evidence type="ECO:0000313" key="2">
    <source>
        <dbReference type="EMBL" id="KAH7947812.1"/>
    </source>
</evidence>
<reference evidence="2" key="2">
    <citation type="submission" date="2021-09" db="EMBL/GenBank/DDBJ databases">
        <authorList>
            <person name="Jia N."/>
            <person name="Wang J."/>
            <person name="Shi W."/>
            <person name="Du L."/>
            <person name="Sun Y."/>
            <person name="Zhan W."/>
            <person name="Jiang J."/>
            <person name="Wang Q."/>
            <person name="Zhang B."/>
            <person name="Ji P."/>
            <person name="Sakyi L.B."/>
            <person name="Cui X."/>
            <person name="Yuan T."/>
            <person name="Jiang B."/>
            <person name="Yang W."/>
            <person name="Lam T.T.-Y."/>
            <person name="Chang Q."/>
            <person name="Ding S."/>
            <person name="Wang X."/>
            <person name="Zhu J."/>
            <person name="Ruan X."/>
            <person name="Zhao L."/>
            <person name="Wei J."/>
            <person name="Que T."/>
            <person name="Du C."/>
            <person name="Cheng J."/>
            <person name="Dai P."/>
            <person name="Han X."/>
            <person name="Huang E."/>
            <person name="Gao Y."/>
            <person name="Liu J."/>
            <person name="Shao H."/>
            <person name="Ye R."/>
            <person name="Li L."/>
            <person name="Wei W."/>
            <person name="Wang X."/>
            <person name="Wang C."/>
            <person name="Huo Q."/>
            <person name="Li W."/>
            <person name="Guo W."/>
            <person name="Chen H."/>
            <person name="Chen S."/>
            <person name="Zhou L."/>
            <person name="Zhou L."/>
            <person name="Ni X."/>
            <person name="Tian J."/>
            <person name="Zhou Y."/>
            <person name="Sheng Y."/>
            <person name="Liu T."/>
            <person name="Pan Y."/>
            <person name="Xia L."/>
            <person name="Li J."/>
            <person name="Zhao F."/>
            <person name="Cao W."/>
        </authorList>
    </citation>
    <scope>NUCLEOTIDE SEQUENCE</scope>
    <source>
        <strain evidence="2">Rsan-2018</strain>
        <tissue evidence="2">Larvae</tissue>
    </source>
</reference>
<dbReference type="EMBL" id="JABSTV010001252">
    <property type="protein sequence ID" value="KAH7947812.1"/>
    <property type="molecule type" value="Genomic_DNA"/>
</dbReference>
<feature type="compositionally biased region" description="Polar residues" evidence="1">
    <location>
        <begin position="533"/>
        <end position="546"/>
    </location>
</feature>
<reference evidence="2" key="1">
    <citation type="journal article" date="2020" name="Cell">
        <title>Large-Scale Comparative Analyses of Tick Genomes Elucidate Their Genetic Diversity and Vector Capacities.</title>
        <authorList>
            <consortium name="Tick Genome and Microbiome Consortium (TIGMIC)"/>
            <person name="Jia N."/>
            <person name="Wang J."/>
            <person name="Shi W."/>
            <person name="Du L."/>
            <person name="Sun Y."/>
            <person name="Zhan W."/>
            <person name="Jiang J.F."/>
            <person name="Wang Q."/>
            <person name="Zhang B."/>
            <person name="Ji P."/>
            <person name="Bell-Sakyi L."/>
            <person name="Cui X.M."/>
            <person name="Yuan T.T."/>
            <person name="Jiang B.G."/>
            <person name="Yang W.F."/>
            <person name="Lam T.T."/>
            <person name="Chang Q.C."/>
            <person name="Ding S.J."/>
            <person name="Wang X.J."/>
            <person name="Zhu J.G."/>
            <person name="Ruan X.D."/>
            <person name="Zhao L."/>
            <person name="Wei J.T."/>
            <person name="Ye R.Z."/>
            <person name="Que T.C."/>
            <person name="Du C.H."/>
            <person name="Zhou Y.H."/>
            <person name="Cheng J.X."/>
            <person name="Dai P.F."/>
            <person name="Guo W.B."/>
            <person name="Han X.H."/>
            <person name="Huang E.J."/>
            <person name="Li L.F."/>
            <person name="Wei W."/>
            <person name="Gao Y.C."/>
            <person name="Liu J.Z."/>
            <person name="Shao H.Z."/>
            <person name="Wang X."/>
            <person name="Wang C.C."/>
            <person name="Yang T.C."/>
            <person name="Huo Q.B."/>
            <person name="Li W."/>
            <person name="Chen H.Y."/>
            <person name="Chen S.E."/>
            <person name="Zhou L.G."/>
            <person name="Ni X.B."/>
            <person name="Tian J.H."/>
            <person name="Sheng Y."/>
            <person name="Liu T."/>
            <person name="Pan Y.S."/>
            <person name="Xia L.Y."/>
            <person name="Li J."/>
            <person name="Zhao F."/>
            <person name="Cao W.C."/>
        </authorList>
    </citation>
    <scope>NUCLEOTIDE SEQUENCE</scope>
    <source>
        <strain evidence="2">Rsan-2018</strain>
    </source>
</reference>
<gene>
    <name evidence="2" type="ORF">HPB52_015997</name>
</gene>